<gene>
    <name evidence="3" type="ORF">CU097_004230</name>
</gene>
<dbReference type="GO" id="GO:0052689">
    <property type="term" value="F:carboxylic ester hydrolase activity"/>
    <property type="evidence" value="ECO:0007669"/>
    <property type="project" value="TreeGrafter"/>
</dbReference>
<protein>
    <recommendedName>
        <fullName evidence="2">AB hydrolase-1 domain-containing protein</fullName>
    </recommendedName>
</protein>
<proteinExistence type="inferred from homology"/>
<dbReference type="GO" id="GO:0006654">
    <property type="term" value="P:phosphatidic acid biosynthetic process"/>
    <property type="evidence" value="ECO:0007669"/>
    <property type="project" value="TreeGrafter"/>
</dbReference>
<dbReference type="InterPro" id="IPR000073">
    <property type="entry name" value="AB_hydrolase_1"/>
</dbReference>
<sequence>MDKRTDLSVINTLPAAIPPTTKFNFIKHWWNRSERTATIAEARIIQRIYGALPGVVNRIPIMARVGRIALDDEKKKLINTLYITQQPNQDVPYRFEPGHTADLESIIKQDDNDTKNLVMCHGYGAGLGFFYRNYQQLSQVPGWRIFSIDWLGMGNSSRPKWTIAKKSSQTWDDVVDTVEDHFVESLEDWRNKVGINKMTLCGHSMGGYFATCYALKYPERVEKLILVSPGTLIDTYSIITIFIFLCLAGIPIPPPEAVTKPNKNPQETVQQEADEIGAAYQAETAAVENIAKQQGVPNNNNPPRRIPAWATYLWNNNITPMSIIRMTGPFGARLVHNYTSRRFAHLTEAEQHDFYDYLYNITSSTGSGEFALAAILAPGAYARKPLFHRLAQLKMPTVFIYGEHDWMDYKAAEEAKEHMKVPAKVIRIANGGHHMYLENPKDFNRICCEEMSK</sequence>
<comment type="similarity">
    <text evidence="1">Belongs to the peptidase S33 family. ABHD4/ABHD5 subfamily.</text>
</comment>
<dbReference type="PANTHER" id="PTHR42886">
    <property type="entry name" value="RE40534P-RELATED"/>
    <property type="match status" value="1"/>
</dbReference>
<dbReference type="Pfam" id="PF00561">
    <property type="entry name" value="Abhydrolase_1"/>
    <property type="match status" value="1"/>
</dbReference>
<accession>A0A367IV03</accession>
<evidence type="ECO:0000313" key="3">
    <source>
        <dbReference type="EMBL" id="RCH81520.1"/>
    </source>
</evidence>
<dbReference type="STRING" id="86630.A0A367IV03"/>
<dbReference type="GO" id="GO:0005739">
    <property type="term" value="C:mitochondrion"/>
    <property type="evidence" value="ECO:0007669"/>
    <property type="project" value="TreeGrafter"/>
</dbReference>
<dbReference type="SUPFAM" id="SSF53474">
    <property type="entry name" value="alpha/beta-Hydrolases"/>
    <property type="match status" value="1"/>
</dbReference>
<evidence type="ECO:0000313" key="4">
    <source>
        <dbReference type="Proteomes" id="UP000252139"/>
    </source>
</evidence>
<dbReference type="OrthoDB" id="7457040at2759"/>
<dbReference type="GO" id="GO:0042171">
    <property type="term" value="F:lysophosphatidic acid acyltransferase activity"/>
    <property type="evidence" value="ECO:0007669"/>
    <property type="project" value="TreeGrafter"/>
</dbReference>
<name>A0A367IV03_RHIAZ</name>
<dbReference type="GO" id="GO:0055088">
    <property type="term" value="P:lipid homeostasis"/>
    <property type="evidence" value="ECO:0007669"/>
    <property type="project" value="TreeGrafter"/>
</dbReference>
<evidence type="ECO:0000259" key="2">
    <source>
        <dbReference type="Pfam" id="PF00561"/>
    </source>
</evidence>
<reference evidence="3 4" key="1">
    <citation type="journal article" date="2018" name="G3 (Bethesda)">
        <title>Phylogenetic and Phylogenomic Definition of Rhizopus Species.</title>
        <authorList>
            <person name="Gryganskyi A.P."/>
            <person name="Golan J."/>
            <person name="Dolatabadi S."/>
            <person name="Mondo S."/>
            <person name="Robb S."/>
            <person name="Idnurm A."/>
            <person name="Muszewska A."/>
            <person name="Steczkiewicz K."/>
            <person name="Masonjones S."/>
            <person name="Liao H.L."/>
            <person name="Gajdeczka M.T."/>
            <person name="Anike F."/>
            <person name="Vuek A."/>
            <person name="Anishchenko I.M."/>
            <person name="Voigt K."/>
            <person name="de Hoog G.S."/>
            <person name="Smith M.E."/>
            <person name="Heitman J."/>
            <person name="Vilgalys R."/>
            <person name="Stajich J.E."/>
        </authorList>
    </citation>
    <scope>NUCLEOTIDE SEQUENCE [LARGE SCALE GENOMIC DNA]</scope>
    <source>
        <strain evidence="3 4">CBS 357.93</strain>
    </source>
</reference>
<evidence type="ECO:0000256" key="1">
    <source>
        <dbReference type="ARBA" id="ARBA00038097"/>
    </source>
</evidence>
<dbReference type="AlphaFoldDB" id="A0A367IV03"/>
<feature type="domain" description="AB hydrolase-1" evidence="2">
    <location>
        <begin position="117"/>
        <end position="233"/>
    </location>
</feature>
<dbReference type="Gene3D" id="3.40.50.1820">
    <property type="entry name" value="alpha/beta hydrolase"/>
    <property type="match status" value="1"/>
</dbReference>
<dbReference type="PANTHER" id="PTHR42886:SF29">
    <property type="entry name" value="PUMMELIG, ISOFORM A"/>
    <property type="match status" value="1"/>
</dbReference>
<keyword evidence="4" id="KW-1185">Reference proteome</keyword>
<dbReference type="Proteomes" id="UP000252139">
    <property type="component" value="Unassembled WGS sequence"/>
</dbReference>
<dbReference type="InterPro" id="IPR029058">
    <property type="entry name" value="AB_hydrolase_fold"/>
</dbReference>
<dbReference type="EMBL" id="PJQL01003397">
    <property type="protein sequence ID" value="RCH81520.1"/>
    <property type="molecule type" value="Genomic_DNA"/>
</dbReference>
<comment type="caution">
    <text evidence="3">The sequence shown here is derived from an EMBL/GenBank/DDBJ whole genome shotgun (WGS) entry which is preliminary data.</text>
</comment>
<organism evidence="3 4">
    <name type="scientific">Rhizopus azygosporus</name>
    <name type="common">Rhizopus microsporus var. azygosporus</name>
    <dbReference type="NCBI Taxonomy" id="86630"/>
    <lineage>
        <taxon>Eukaryota</taxon>
        <taxon>Fungi</taxon>
        <taxon>Fungi incertae sedis</taxon>
        <taxon>Mucoromycota</taxon>
        <taxon>Mucoromycotina</taxon>
        <taxon>Mucoromycetes</taxon>
        <taxon>Mucorales</taxon>
        <taxon>Mucorineae</taxon>
        <taxon>Rhizopodaceae</taxon>
        <taxon>Rhizopus</taxon>
    </lineage>
</organism>